<feature type="transmembrane region" description="Helical" evidence="7">
    <location>
        <begin position="79"/>
        <end position="104"/>
    </location>
</feature>
<evidence type="ECO:0000256" key="1">
    <source>
        <dbReference type="ARBA" id="ARBA00004651"/>
    </source>
</evidence>
<reference evidence="9" key="1">
    <citation type="submission" date="2020-10" db="EMBL/GenBank/DDBJ databases">
        <authorList>
            <person name="Gilroy R."/>
        </authorList>
    </citation>
    <scope>NUCLEOTIDE SEQUENCE</scope>
    <source>
        <strain evidence="9">CHK189-12415</strain>
    </source>
</reference>
<dbReference type="PANTHER" id="PTHR43227:SF11">
    <property type="entry name" value="BLL4140 PROTEIN"/>
    <property type="match status" value="1"/>
</dbReference>
<evidence type="ECO:0000313" key="10">
    <source>
        <dbReference type="Proteomes" id="UP000824241"/>
    </source>
</evidence>
<dbReference type="Pfam" id="PF00528">
    <property type="entry name" value="BPD_transp_1"/>
    <property type="match status" value="1"/>
</dbReference>
<dbReference type="InterPro" id="IPR050809">
    <property type="entry name" value="UgpAE/MalFG_permease"/>
</dbReference>
<dbReference type="PROSITE" id="PS50928">
    <property type="entry name" value="ABC_TM1"/>
    <property type="match status" value="1"/>
</dbReference>
<keyword evidence="4 7" id="KW-0812">Transmembrane</keyword>
<dbReference type="EMBL" id="DVHA01000001">
    <property type="protein sequence ID" value="HIR59949.1"/>
    <property type="molecule type" value="Genomic_DNA"/>
</dbReference>
<evidence type="ECO:0000256" key="7">
    <source>
        <dbReference type="RuleBase" id="RU363032"/>
    </source>
</evidence>
<protein>
    <submittedName>
        <fullName evidence="9">Sugar ABC transporter permease</fullName>
    </submittedName>
</protein>
<evidence type="ECO:0000256" key="6">
    <source>
        <dbReference type="ARBA" id="ARBA00023136"/>
    </source>
</evidence>
<sequence>MKQKLTWAHFKQFIPLYIMMLPSLVYLFINNYIPMAGIVVAFKKYNVNDGMFGSAWCGLDNFQFLFGTSDAFVMIRNTLLYNVAFIIVNQAVGIALAIIISDVINKGLKKLYQSSILLPFLLSMVVVSYIVFAFLSQENGMFNSILKSMGKDIVYWYQDNGPWPFILIFVNCWKGVGYGSLIYIAGIAGIDPAFYEAAELDGANKWQQITRITLPCLVPQIITLVLMAIGRIFASDFGLFYQIPQNSGALFPTTQTIDTYVYRALIQAGGIGRSSAAGVFQSVVGFTLVMISNAVVRKVSAENAMF</sequence>
<dbReference type="InterPro" id="IPR000515">
    <property type="entry name" value="MetI-like"/>
</dbReference>
<comment type="caution">
    <text evidence="9">The sequence shown here is derived from an EMBL/GenBank/DDBJ whole genome shotgun (WGS) entry which is preliminary data.</text>
</comment>
<dbReference type="SUPFAM" id="SSF161098">
    <property type="entry name" value="MetI-like"/>
    <property type="match status" value="1"/>
</dbReference>
<dbReference type="AlphaFoldDB" id="A0A9D1J4A4"/>
<dbReference type="GO" id="GO:0005886">
    <property type="term" value="C:plasma membrane"/>
    <property type="evidence" value="ECO:0007669"/>
    <property type="project" value="UniProtKB-SubCell"/>
</dbReference>
<evidence type="ECO:0000256" key="2">
    <source>
        <dbReference type="ARBA" id="ARBA00022448"/>
    </source>
</evidence>
<evidence type="ECO:0000313" key="9">
    <source>
        <dbReference type="EMBL" id="HIR59949.1"/>
    </source>
</evidence>
<comment type="similarity">
    <text evidence="7">Belongs to the binding-protein-dependent transport system permease family.</text>
</comment>
<keyword evidence="3" id="KW-1003">Cell membrane</keyword>
<keyword evidence="2 7" id="KW-0813">Transport</keyword>
<accession>A0A9D1J4A4</accession>
<feature type="domain" description="ABC transmembrane type-1" evidence="8">
    <location>
        <begin position="75"/>
        <end position="292"/>
    </location>
</feature>
<evidence type="ECO:0000256" key="3">
    <source>
        <dbReference type="ARBA" id="ARBA00022475"/>
    </source>
</evidence>
<evidence type="ECO:0000256" key="5">
    <source>
        <dbReference type="ARBA" id="ARBA00022989"/>
    </source>
</evidence>
<evidence type="ECO:0000256" key="4">
    <source>
        <dbReference type="ARBA" id="ARBA00022692"/>
    </source>
</evidence>
<dbReference type="CDD" id="cd06261">
    <property type="entry name" value="TM_PBP2"/>
    <property type="match status" value="1"/>
</dbReference>
<feature type="transmembrane region" description="Helical" evidence="7">
    <location>
        <begin position="116"/>
        <end position="135"/>
    </location>
</feature>
<feature type="transmembrane region" description="Helical" evidence="7">
    <location>
        <begin position="12"/>
        <end position="29"/>
    </location>
</feature>
<dbReference type="Gene3D" id="1.10.3720.10">
    <property type="entry name" value="MetI-like"/>
    <property type="match status" value="1"/>
</dbReference>
<name>A0A9D1J4A4_9FIRM</name>
<evidence type="ECO:0000259" key="8">
    <source>
        <dbReference type="PROSITE" id="PS50928"/>
    </source>
</evidence>
<dbReference type="Proteomes" id="UP000824241">
    <property type="component" value="Unassembled WGS sequence"/>
</dbReference>
<comment type="subcellular location">
    <subcellularLocation>
        <location evidence="1 7">Cell membrane</location>
        <topology evidence="1 7">Multi-pass membrane protein</topology>
    </subcellularLocation>
</comment>
<keyword evidence="5 7" id="KW-1133">Transmembrane helix</keyword>
<dbReference type="InterPro" id="IPR035906">
    <property type="entry name" value="MetI-like_sf"/>
</dbReference>
<dbReference type="PANTHER" id="PTHR43227">
    <property type="entry name" value="BLL4140 PROTEIN"/>
    <property type="match status" value="1"/>
</dbReference>
<reference evidence="9" key="2">
    <citation type="journal article" date="2021" name="PeerJ">
        <title>Extensive microbial diversity within the chicken gut microbiome revealed by metagenomics and culture.</title>
        <authorList>
            <person name="Gilroy R."/>
            <person name="Ravi A."/>
            <person name="Getino M."/>
            <person name="Pursley I."/>
            <person name="Horton D.L."/>
            <person name="Alikhan N.F."/>
            <person name="Baker D."/>
            <person name="Gharbi K."/>
            <person name="Hall N."/>
            <person name="Watson M."/>
            <person name="Adriaenssens E.M."/>
            <person name="Foster-Nyarko E."/>
            <person name="Jarju S."/>
            <person name="Secka A."/>
            <person name="Antonio M."/>
            <person name="Oren A."/>
            <person name="Chaudhuri R.R."/>
            <person name="La Ragione R."/>
            <person name="Hildebrand F."/>
            <person name="Pallen M.J."/>
        </authorList>
    </citation>
    <scope>NUCLEOTIDE SEQUENCE</scope>
    <source>
        <strain evidence="9">CHK189-12415</strain>
    </source>
</reference>
<feature type="transmembrane region" description="Helical" evidence="7">
    <location>
        <begin position="165"/>
        <end position="191"/>
    </location>
</feature>
<gene>
    <name evidence="9" type="ORF">IAB37_00010</name>
</gene>
<proteinExistence type="inferred from homology"/>
<feature type="transmembrane region" description="Helical" evidence="7">
    <location>
        <begin position="212"/>
        <end position="234"/>
    </location>
</feature>
<dbReference type="GO" id="GO:0055085">
    <property type="term" value="P:transmembrane transport"/>
    <property type="evidence" value="ECO:0007669"/>
    <property type="project" value="InterPro"/>
</dbReference>
<keyword evidence="6 7" id="KW-0472">Membrane</keyword>
<organism evidence="9 10">
    <name type="scientific">Candidatus Faecivivens stercoravium</name>
    <dbReference type="NCBI Taxonomy" id="2840803"/>
    <lineage>
        <taxon>Bacteria</taxon>
        <taxon>Bacillati</taxon>
        <taxon>Bacillota</taxon>
        <taxon>Clostridia</taxon>
        <taxon>Eubacteriales</taxon>
        <taxon>Oscillospiraceae</taxon>
        <taxon>Oscillospiraceae incertae sedis</taxon>
        <taxon>Candidatus Faecivivens</taxon>
    </lineage>
</organism>
<feature type="transmembrane region" description="Helical" evidence="7">
    <location>
        <begin position="279"/>
        <end position="296"/>
    </location>
</feature>